<evidence type="ECO:0000256" key="7">
    <source>
        <dbReference type="ARBA" id="ARBA00023033"/>
    </source>
</evidence>
<evidence type="ECO:0000256" key="5">
    <source>
        <dbReference type="ARBA" id="ARBA00023002"/>
    </source>
</evidence>
<keyword evidence="6 8" id="KW-0408">Iron</keyword>
<dbReference type="InterPro" id="IPR036396">
    <property type="entry name" value="Cyt_P450_sf"/>
</dbReference>
<dbReference type="Proteomes" id="UP000887023">
    <property type="component" value="Chromosome"/>
</dbReference>
<keyword evidence="7 8" id="KW-0503">Monooxygenase</keyword>
<comment type="cofactor">
    <cofactor evidence="1">
        <name>heme</name>
        <dbReference type="ChEBI" id="CHEBI:30413"/>
    </cofactor>
</comment>
<dbReference type="PRINTS" id="PR00359">
    <property type="entry name" value="BP450"/>
</dbReference>
<organism evidence="10 11">
    <name type="scientific">Skermania pinensis</name>
    <dbReference type="NCBI Taxonomy" id="39122"/>
    <lineage>
        <taxon>Bacteria</taxon>
        <taxon>Bacillati</taxon>
        <taxon>Actinomycetota</taxon>
        <taxon>Actinomycetes</taxon>
        <taxon>Mycobacteriales</taxon>
        <taxon>Gordoniaceae</taxon>
        <taxon>Skermania</taxon>
    </lineage>
</organism>
<name>A0ABX8S8F0_9ACTN</name>
<proteinExistence type="inferred from homology"/>
<dbReference type="Gene3D" id="1.10.630.10">
    <property type="entry name" value="Cytochrome P450"/>
    <property type="match status" value="1"/>
</dbReference>
<gene>
    <name evidence="10" type="ORF">KV203_01175</name>
</gene>
<dbReference type="CDD" id="cd11078">
    <property type="entry name" value="CYP130-like"/>
    <property type="match status" value="1"/>
</dbReference>
<dbReference type="SUPFAM" id="SSF48264">
    <property type="entry name" value="Cytochrome P450"/>
    <property type="match status" value="1"/>
</dbReference>
<keyword evidence="4 8" id="KW-0479">Metal-binding</keyword>
<dbReference type="PROSITE" id="PS00086">
    <property type="entry name" value="CYTOCHROME_P450"/>
    <property type="match status" value="1"/>
</dbReference>
<feature type="compositionally biased region" description="Polar residues" evidence="9">
    <location>
        <begin position="425"/>
        <end position="444"/>
    </location>
</feature>
<dbReference type="PANTHER" id="PTHR46696">
    <property type="entry name" value="P450, PUTATIVE (EUROFUNG)-RELATED"/>
    <property type="match status" value="1"/>
</dbReference>
<evidence type="ECO:0000256" key="1">
    <source>
        <dbReference type="ARBA" id="ARBA00001971"/>
    </source>
</evidence>
<accession>A0ABX8S8F0</accession>
<keyword evidence="5 8" id="KW-0560">Oxidoreductase</keyword>
<evidence type="ECO:0000256" key="2">
    <source>
        <dbReference type="ARBA" id="ARBA00010617"/>
    </source>
</evidence>
<feature type="region of interest" description="Disordered" evidence="9">
    <location>
        <begin position="420"/>
        <end position="444"/>
    </location>
</feature>
<keyword evidence="11" id="KW-1185">Reference proteome</keyword>
<keyword evidence="3 8" id="KW-0349">Heme</keyword>
<evidence type="ECO:0000313" key="11">
    <source>
        <dbReference type="Proteomes" id="UP000887023"/>
    </source>
</evidence>
<evidence type="ECO:0000313" key="10">
    <source>
        <dbReference type="EMBL" id="QXQ14099.1"/>
    </source>
</evidence>
<sequence length="444" mass="48124">MSAMMPPDAAARFVPRSGATWADPWPMYAALRDHDPVHRVVPDDAPDRDYYVLSRHRDVYTAARDWATFSSAQGLTVTYGDLAKIGMADNPPMVMQDPPAHTEFRKLVARGFTPRQVASVEPAVREFVVERLERLRELGGGDIVAELFKPLPSMVVAHYLGVPEADRDRFDRWTEQIVAVAAGTGVDLASASGDVAVAVGELLGYFAELIERRRREPGDDTISHLVAAGYGATGDVAGMLAVLGFAFTMVTGGNDTTTGMLGGAVQLLHDNPAQHRRLVADPGLIPGAVEEFLRLTSPVQGLARTVTRDVTIGDVTIPAGRRALLLYASANRDEREFGPDAAELDVSRNPRNLLTFGHGTHHCLGAAAARVQSRVALEELIGRVPELEVDLTGVTWADGPYVRRPTRVPVRIGRRRTRLAGHVNSPRSTTCVPLSVSNADRPSR</sequence>
<evidence type="ECO:0000256" key="8">
    <source>
        <dbReference type="RuleBase" id="RU000461"/>
    </source>
</evidence>
<dbReference type="InterPro" id="IPR002397">
    <property type="entry name" value="Cyt_P450_B"/>
</dbReference>
<dbReference type="InterPro" id="IPR001128">
    <property type="entry name" value="Cyt_P450"/>
</dbReference>
<dbReference type="PANTHER" id="PTHR46696:SF4">
    <property type="entry name" value="BIOTIN BIOSYNTHESIS CYTOCHROME P450"/>
    <property type="match status" value="1"/>
</dbReference>
<reference evidence="10" key="1">
    <citation type="submission" date="2021-07" db="EMBL/GenBank/DDBJ databases">
        <title>Candidatus Kaistella beijingensis sp. nov. isolated from a municipal wastewater treatment plant is involved in sludge foaming.</title>
        <authorList>
            <person name="Song Y."/>
            <person name="Liu S.-J."/>
        </authorList>
    </citation>
    <scope>NUCLEOTIDE SEQUENCE</scope>
    <source>
        <strain evidence="10">DSM 43998</strain>
    </source>
</reference>
<comment type="similarity">
    <text evidence="2 8">Belongs to the cytochrome P450 family.</text>
</comment>
<protein>
    <submittedName>
        <fullName evidence="10">Cytochrome P450</fullName>
    </submittedName>
</protein>
<dbReference type="RefSeq" id="WP_083529783.1">
    <property type="nucleotide sequence ID" value="NZ_CBCRUZ010000010.1"/>
</dbReference>
<dbReference type="Pfam" id="PF00067">
    <property type="entry name" value="p450"/>
    <property type="match status" value="1"/>
</dbReference>
<evidence type="ECO:0000256" key="9">
    <source>
        <dbReference type="SAM" id="MobiDB-lite"/>
    </source>
</evidence>
<evidence type="ECO:0000256" key="6">
    <source>
        <dbReference type="ARBA" id="ARBA00023004"/>
    </source>
</evidence>
<evidence type="ECO:0000256" key="3">
    <source>
        <dbReference type="ARBA" id="ARBA00022617"/>
    </source>
</evidence>
<evidence type="ECO:0000256" key="4">
    <source>
        <dbReference type="ARBA" id="ARBA00022723"/>
    </source>
</evidence>
<dbReference type="EMBL" id="CP079105">
    <property type="protein sequence ID" value="QXQ14099.1"/>
    <property type="molecule type" value="Genomic_DNA"/>
</dbReference>
<dbReference type="InterPro" id="IPR017972">
    <property type="entry name" value="Cyt_P450_CS"/>
</dbReference>